<feature type="transmembrane region" description="Helical" evidence="1">
    <location>
        <begin position="449"/>
        <end position="474"/>
    </location>
</feature>
<dbReference type="Proteomes" id="UP000632195">
    <property type="component" value="Unassembled WGS sequence"/>
</dbReference>
<dbReference type="AlphaFoldDB" id="A0AA37FCC0"/>
<feature type="transmembrane region" description="Helical" evidence="1">
    <location>
        <begin position="369"/>
        <end position="389"/>
    </location>
</feature>
<dbReference type="GO" id="GO:0005886">
    <property type="term" value="C:plasma membrane"/>
    <property type="evidence" value="ECO:0007669"/>
    <property type="project" value="UniProtKB-SubCell"/>
</dbReference>
<dbReference type="PANTHER" id="PTHR43471">
    <property type="entry name" value="ABC TRANSPORTER PERMEASE"/>
    <property type="match status" value="1"/>
</dbReference>
<sequence length="477" mass="51490">MKPALYEIRRVLTSKFVIILIVAIVGLSGALAYESGVSYSARPTELQVPQVVSGYYINGSSITLEAYVFNGYGQQYGGATLNFTYNGITERAQESSDGFLTATFPFSPQVGSYSYNLTYRIFAPVTERIEMPINPAVPYTGFALAPVAEYSNYSNLAILVLYFGPGGKASPSADLIISNQSAPSQLSAVESSELFNASISGVTHEIVDPVMPLKEKKENLTAFVVSNSTVVYDIYIGHLSTYVPMTQSKLQGLVTDDTSFLIGFLMPILAVFSAYLTYGKDRTTGVIESVLKRPISRSGLIGSRFLSNLTAIIVAVALAMLVAQMIIRHYFGLYLSGSYTALFIFEYVVEGAAFLSLVYLISHLVKSQGALLGAAIGVYVVLGLFWSIIVDIVMFESHIPSDTLAYVKAYLAMEAISPSGFPTIAQFYHSHTLSILISSATIQPSSVGITLASTLAIGIAWAIVPFLAALYLAVKRD</sequence>
<evidence type="ECO:0000256" key="1">
    <source>
        <dbReference type="SAM" id="Phobius"/>
    </source>
</evidence>
<reference evidence="2" key="2">
    <citation type="submission" date="2022-09" db="EMBL/GenBank/DDBJ databases">
        <authorList>
            <person name="Sun Q."/>
            <person name="Ohkuma M."/>
        </authorList>
    </citation>
    <scope>NUCLEOTIDE SEQUENCE</scope>
    <source>
        <strain evidence="2">JCM 13583</strain>
    </source>
</reference>
<dbReference type="GO" id="GO:0140359">
    <property type="term" value="F:ABC-type transporter activity"/>
    <property type="evidence" value="ECO:0007669"/>
    <property type="project" value="InterPro"/>
</dbReference>
<feature type="transmembrane region" description="Helical" evidence="1">
    <location>
        <begin position="260"/>
        <end position="278"/>
    </location>
</feature>
<accession>A0AA37FCC0</accession>
<name>A0AA37FCC0_9ARCH</name>
<gene>
    <name evidence="2" type="ORF">GCM10007108_15870</name>
</gene>
<protein>
    <recommendedName>
        <fullName evidence="4">ABC transporter permease</fullName>
    </recommendedName>
</protein>
<keyword evidence="3" id="KW-1185">Reference proteome</keyword>
<keyword evidence="1" id="KW-0812">Transmembrane</keyword>
<reference evidence="2" key="1">
    <citation type="journal article" date="2014" name="Int. J. Syst. Evol. Microbiol.">
        <title>Complete genome sequence of Corynebacterium casei LMG S-19264T (=DSM 44701T), isolated from a smear-ripened cheese.</title>
        <authorList>
            <consortium name="US DOE Joint Genome Institute (JGI-PGF)"/>
            <person name="Walter F."/>
            <person name="Albersmeier A."/>
            <person name="Kalinowski J."/>
            <person name="Ruckert C."/>
        </authorList>
    </citation>
    <scope>NUCLEOTIDE SEQUENCE</scope>
    <source>
        <strain evidence="2">JCM 13583</strain>
    </source>
</reference>
<evidence type="ECO:0000313" key="3">
    <source>
        <dbReference type="Proteomes" id="UP000632195"/>
    </source>
</evidence>
<evidence type="ECO:0008006" key="4">
    <source>
        <dbReference type="Google" id="ProtNLM"/>
    </source>
</evidence>
<feature type="transmembrane region" description="Helical" evidence="1">
    <location>
        <begin position="339"/>
        <end position="362"/>
    </location>
</feature>
<evidence type="ECO:0000313" key="2">
    <source>
        <dbReference type="EMBL" id="GGM78517.1"/>
    </source>
</evidence>
<comment type="caution">
    <text evidence="2">The sequence shown here is derived from an EMBL/GenBank/DDBJ whole genome shotgun (WGS) entry which is preliminary data.</text>
</comment>
<keyword evidence="1" id="KW-1133">Transmembrane helix</keyword>
<dbReference type="RefSeq" id="WP_188681712.1">
    <property type="nucleotide sequence ID" value="NZ_BMNY01000003.1"/>
</dbReference>
<keyword evidence="1" id="KW-0472">Membrane</keyword>
<dbReference type="EMBL" id="BMNY01000003">
    <property type="protein sequence ID" value="GGM78517.1"/>
    <property type="molecule type" value="Genomic_DNA"/>
</dbReference>
<dbReference type="Pfam" id="PF12679">
    <property type="entry name" value="ABC2_membrane_2"/>
    <property type="match status" value="1"/>
</dbReference>
<proteinExistence type="predicted"/>
<feature type="transmembrane region" description="Helical" evidence="1">
    <location>
        <begin position="305"/>
        <end position="327"/>
    </location>
</feature>
<organism evidence="2 3">
    <name type="scientific">Thermogymnomonas acidicola</name>
    <dbReference type="NCBI Taxonomy" id="399579"/>
    <lineage>
        <taxon>Archaea</taxon>
        <taxon>Methanobacteriati</taxon>
        <taxon>Thermoplasmatota</taxon>
        <taxon>Thermoplasmata</taxon>
        <taxon>Thermoplasmatales</taxon>
        <taxon>Thermogymnomonas</taxon>
    </lineage>
</organism>